<keyword evidence="3" id="KW-0597">Phosphoprotein</keyword>
<dbReference type="InterPro" id="IPR010559">
    <property type="entry name" value="Sig_transdc_His_kin_internal"/>
</dbReference>
<dbReference type="GO" id="GO:0000155">
    <property type="term" value="F:phosphorelay sensor kinase activity"/>
    <property type="evidence" value="ECO:0007669"/>
    <property type="project" value="InterPro"/>
</dbReference>
<keyword evidence="12" id="KW-1185">Reference proteome</keyword>
<evidence type="ECO:0000256" key="8">
    <source>
        <dbReference type="ARBA" id="ARBA00023136"/>
    </source>
</evidence>
<comment type="subcellular location">
    <subcellularLocation>
        <location evidence="1">Cell membrane</location>
        <topology evidence="1">Multi-pass membrane protein</topology>
    </subcellularLocation>
</comment>
<keyword evidence="5 9" id="KW-0812">Transmembrane</keyword>
<dbReference type="InterPro" id="IPR003660">
    <property type="entry name" value="HAMP_dom"/>
</dbReference>
<dbReference type="EMBL" id="NFEZ01000003">
    <property type="protein sequence ID" value="PLT47431.1"/>
    <property type="molecule type" value="Genomic_DNA"/>
</dbReference>
<dbReference type="CDD" id="cd06225">
    <property type="entry name" value="HAMP"/>
    <property type="match status" value="1"/>
</dbReference>
<feature type="transmembrane region" description="Helical" evidence="9">
    <location>
        <begin position="17"/>
        <end position="39"/>
    </location>
</feature>
<evidence type="ECO:0000256" key="3">
    <source>
        <dbReference type="ARBA" id="ARBA00022553"/>
    </source>
</evidence>
<evidence type="ECO:0000256" key="6">
    <source>
        <dbReference type="ARBA" id="ARBA00022777"/>
    </source>
</evidence>
<dbReference type="InterPro" id="IPR036890">
    <property type="entry name" value="HATPase_C_sf"/>
</dbReference>
<reference evidence="11 12" key="1">
    <citation type="submission" date="2017-05" db="EMBL/GenBank/DDBJ databases">
        <title>Functional genome analysis of Paenibacillus pasadenensis strain R16: insights on endophytic life style and antifungal activity.</title>
        <authorList>
            <person name="Passera A."/>
            <person name="Marcolungo L."/>
            <person name="Casati P."/>
            <person name="Brasca M."/>
            <person name="Quaglino F."/>
            <person name="Delledonne M."/>
        </authorList>
    </citation>
    <scope>NUCLEOTIDE SEQUENCE [LARGE SCALE GENOMIC DNA]</scope>
    <source>
        <strain evidence="11 12">R16</strain>
    </source>
</reference>
<evidence type="ECO:0000313" key="12">
    <source>
        <dbReference type="Proteomes" id="UP000234789"/>
    </source>
</evidence>
<protein>
    <submittedName>
        <fullName evidence="11">Histidine kinase in an arabinose sensing sensor</fullName>
    </submittedName>
</protein>
<dbReference type="Gene3D" id="3.30.565.10">
    <property type="entry name" value="Histidine kinase-like ATPase, C-terminal domain"/>
    <property type="match status" value="1"/>
</dbReference>
<dbReference type="PANTHER" id="PTHR34220">
    <property type="entry name" value="SENSOR HISTIDINE KINASE YPDA"/>
    <property type="match status" value="1"/>
</dbReference>
<organism evidence="11 12">
    <name type="scientific">Paenibacillus pasadenensis</name>
    <dbReference type="NCBI Taxonomy" id="217090"/>
    <lineage>
        <taxon>Bacteria</taxon>
        <taxon>Bacillati</taxon>
        <taxon>Bacillota</taxon>
        <taxon>Bacilli</taxon>
        <taxon>Bacillales</taxon>
        <taxon>Paenibacillaceae</taxon>
        <taxon>Paenibacillus</taxon>
    </lineage>
</organism>
<dbReference type="InterPro" id="IPR003594">
    <property type="entry name" value="HATPase_dom"/>
</dbReference>
<evidence type="ECO:0000259" key="10">
    <source>
        <dbReference type="PROSITE" id="PS50885"/>
    </source>
</evidence>
<dbReference type="CDD" id="cd18773">
    <property type="entry name" value="PDC1_HK_sensor"/>
    <property type="match status" value="1"/>
</dbReference>
<evidence type="ECO:0000256" key="1">
    <source>
        <dbReference type="ARBA" id="ARBA00004651"/>
    </source>
</evidence>
<dbReference type="InterPro" id="IPR033479">
    <property type="entry name" value="dCache_1"/>
</dbReference>
<evidence type="ECO:0000256" key="2">
    <source>
        <dbReference type="ARBA" id="ARBA00022475"/>
    </source>
</evidence>
<evidence type="ECO:0000256" key="4">
    <source>
        <dbReference type="ARBA" id="ARBA00022679"/>
    </source>
</evidence>
<dbReference type="Pfam" id="PF00672">
    <property type="entry name" value="HAMP"/>
    <property type="match status" value="1"/>
</dbReference>
<dbReference type="SUPFAM" id="SSF158472">
    <property type="entry name" value="HAMP domain-like"/>
    <property type="match status" value="1"/>
</dbReference>
<keyword evidence="7 9" id="KW-1133">Transmembrane helix</keyword>
<dbReference type="Proteomes" id="UP000234789">
    <property type="component" value="Unassembled WGS sequence"/>
</dbReference>
<evidence type="ECO:0000256" key="9">
    <source>
        <dbReference type="SAM" id="Phobius"/>
    </source>
</evidence>
<evidence type="ECO:0000256" key="5">
    <source>
        <dbReference type="ARBA" id="ARBA00022692"/>
    </source>
</evidence>
<name>A0A2N5NAQ2_9BACL</name>
<keyword evidence="6 11" id="KW-0418">Kinase</keyword>
<evidence type="ECO:0000256" key="7">
    <source>
        <dbReference type="ARBA" id="ARBA00022989"/>
    </source>
</evidence>
<dbReference type="InterPro" id="IPR050640">
    <property type="entry name" value="Bact_2-comp_sensor_kinase"/>
</dbReference>
<dbReference type="Gene3D" id="3.30.450.20">
    <property type="entry name" value="PAS domain"/>
    <property type="match status" value="2"/>
</dbReference>
<dbReference type="OrthoDB" id="9776552at2"/>
<sequence length="618" mass="69369">MPLHWLRLNNWPIRNKLIVHFLIVSTLPALGIGILVALATNGAIERQVNSHTEQLIGNVNKSLDHYAANVQSITYFIAMNPEIQSFLEGGSAALQDEETEYRASKFLEGFTTLYSEVAGIMVVNARGEYLSNDMYARNDRLLTEEDWYRQAVESQGIFQMIGHPVNRNVITHANYKDSEIVSGVRAILQPESQQAEGVVLIDLKLRVVAETLRGVTLGKSGYLMVLDDSGDTVYAPRESVAGRLDGGRFESASGTFSEAIGGSRFQFIYQKSPFTGWTTVGVFPVAETLKENQELNLYLASFVFLVCLLGIAASYFLSHSISRPISQLSSFMRKVEEGNMQIRIAGARQDEVGLLGQSFNKMLVRINLLIVQVGEEQRQKREAELRSLQAHIQPHFLYNTLDTIQWLARKDGARQAAEVVESLSKLFRIGLSKGREMIPLAQELEHIRSYLNIQQTRYKEKLDYRIEVDERALGHLPVLKVFLQPIIENAIYHGIKERRGPGLIAIRAEQAGGAIRFAVEDNGAGMSEERCAELRRMLAGDMPADALRAEGRRRLEQAAGGYGLRNVQERFQLSFGEGWGLSVESRPQQGTTVYILHPILPLREEERRHGLESNDRGR</sequence>
<dbReference type="Pfam" id="PF06580">
    <property type="entry name" value="His_kinase"/>
    <property type="match status" value="1"/>
</dbReference>
<dbReference type="PROSITE" id="PS50885">
    <property type="entry name" value="HAMP"/>
    <property type="match status" value="1"/>
</dbReference>
<dbReference type="SMART" id="SM00387">
    <property type="entry name" value="HATPase_c"/>
    <property type="match status" value="1"/>
</dbReference>
<comment type="caution">
    <text evidence="11">The sequence shown here is derived from an EMBL/GenBank/DDBJ whole genome shotgun (WGS) entry which is preliminary data.</text>
</comment>
<accession>A0A2N5NAQ2</accession>
<evidence type="ECO:0000313" key="11">
    <source>
        <dbReference type="EMBL" id="PLT47431.1"/>
    </source>
</evidence>
<dbReference type="GO" id="GO:0005886">
    <property type="term" value="C:plasma membrane"/>
    <property type="evidence" value="ECO:0007669"/>
    <property type="project" value="UniProtKB-SubCell"/>
</dbReference>
<keyword evidence="8 9" id="KW-0472">Membrane</keyword>
<dbReference type="Pfam" id="PF02743">
    <property type="entry name" value="dCache_1"/>
    <property type="match status" value="1"/>
</dbReference>
<dbReference type="SMART" id="SM00304">
    <property type="entry name" value="HAMP"/>
    <property type="match status" value="1"/>
</dbReference>
<dbReference type="SUPFAM" id="SSF55874">
    <property type="entry name" value="ATPase domain of HSP90 chaperone/DNA topoisomerase II/histidine kinase"/>
    <property type="match status" value="1"/>
</dbReference>
<feature type="transmembrane region" description="Helical" evidence="9">
    <location>
        <begin position="297"/>
        <end position="317"/>
    </location>
</feature>
<dbReference type="Gene3D" id="6.10.340.10">
    <property type="match status" value="1"/>
</dbReference>
<dbReference type="AlphaFoldDB" id="A0A2N5NAQ2"/>
<feature type="domain" description="HAMP" evidence="10">
    <location>
        <begin position="319"/>
        <end position="371"/>
    </location>
</feature>
<proteinExistence type="predicted"/>
<keyword evidence="2" id="KW-1003">Cell membrane</keyword>
<gene>
    <name evidence="11" type="ORF">B8V81_1655</name>
</gene>
<keyword evidence="4" id="KW-0808">Transferase</keyword>
<dbReference type="RefSeq" id="WP_043111159.1">
    <property type="nucleotide sequence ID" value="NZ_BIMM01000076.1"/>
</dbReference>
<dbReference type="PANTHER" id="PTHR34220:SF7">
    <property type="entry name" value="SENSOR HISTIDINE KINASE YPDA"/>
    <property type="match status" value="1"/>
</dbReference>
<dbReference type="Pfam" id="PF02518">
    <property type="entry name" value="HATPase_c"/>
    <property type="match status" value="1"/>
</dbReference>